<evidence type="ECO:0000313" key="1">
    <source>
        <dbReference type="EMBL" id="KFQ93966.1"/>
    </source>
</evidence>
<accession>A0A091UTE7</accession>
<sequence>NGFKLKEDRFRLDIRKKFFTVKVVRHQNTLPREAVDAPSLEVFKARLDGALSNLV</sequence>
<name>A0A091UTE7_NIPNI</name>
<reference evidence="1 2" key="1">
    <citation type="submission" date="2014-04" db="EMBL/GenBank/DDBJ databases">
        <title>Genome evolution of avian class.</title>
        <authorList>
            <person name="Zhang G."/>
            <person name="Li C."/>
        </authorList>
    </citation>
    <scope>NUCLEOTIDE SEQUENCE [LARGE SCALE GENOMIC DNA]</scope>
    <source>
        <strain evidence="1">BGI_Y956</strain>
    </source>
</reference>
<keyword evidence="2" id="KW-1185">Reference proteome</keyword>
<dbReference type="AlphaFoldDB" id="A0A091UTE7"/>
<proteinExistence type="predicted"/>
<organism evidence="1 2">
    <name type="scientific">Nipponia nippon</name>
    <name type="common">Crested ibis</name>
    <name type="synonym">Ibis nippon</name>
    <dbReference type="NCBI Taxonomy" id="128390"/>
    <lineage>
        <taxon>Eukaryota</taxon>
        <taxon>Metazoa</taxon>
        <taxon>Chordata</taxon>
        <taxon>Craniata</taxon>
        <taxon>Vertebrata</taxon>
        <taxon>Euteleostomi</taxon>
        <taxon>Archelosauria</taxon>
        <taxon>Archosauria</taxon>
        <taxon>Dinosauria</taxon>
        <taxon>Saurischia</taxon>
        <taxon>Theropoda</taxon>
        <taxon>Coelurosauria</taxon>
        <taxon>Aves</taxon>
        <taxon>Neognathae</taxon>
        <taxon>Neoaves</taxon>
        <taxon>Aequornithes</taxon>
        <taxon>Pelecaniformes</taxon>
        <taxon>Threskiornithidae</taxon>
        <taxon>Nipponia</taxon>
    </lineage>
</organism>
<protein>
    <recommendedName>
        <fullName evidence="3">Nidogen G2 beta-barrel domain-containing protein</fullName>
    </recommendedName>
</protein>
<evidence type="ECO:0000313" key="2">
    <source>
        <dbReference type="Proteomes" id="UP000053283"/>
    </source>
</evidence>
<gene>
    <name evidence="1" type="ORF">Y956_03079</name>
</gene>
<dbReference type="EMBL" id="KL410115">
    <property type="protein sequence ID" value="KFQ93966.1"/>
    <property type="molecule type" value="Genomic_DNA"/>
</dbReference>
<evidence type="ECO:0008006" key="3">
    <source>
        <dbReference type="Google" id="ProtNLM"/>
    </source>
</evidence>
<dbReference type="Proteomes" id="UP000053283">
    <property type="component" value="Unassembled WGS sequence"/>
</dbReference>
<feature type="non-terminal residue" evidence="1">
    <location>
        <position position="55"/>
    </location>
</feature>
<feature type="non-terminal residue" evidence="1">
    <location>
        <position position="1"/>
    </location>
</feature>